<evidence type="ECO:0000256" key="1">
    <source>
        <dbReference type="ARBA" id="ARBA00004985"/>
    </source>
</evidence>
<dbReference type="Proteomes" id="UP000182998">
    <property type="component" value="Unassembled WGS sequence"/>
</dbReference>
<proteinExistence type="inferred from homology"/>
<sequence length="419" mass="46516">MFNEDELIHQLNKVKTASYRLMTLDEETRTNVLLHLAANLRRNSQKIISENQKDLALMAKEDPRYDRLLLSEERILSIADDVELVASLPQPLNKVIEDKRMPNGLHLQRVSVPLGVIAVIYESRPNVTIDVFALCFKSGNACVLKGGKEAQYSNKILISLINQSLQEQGIDSSAVYLLPSERQAINVLLNARNLIDVCIPRGSQALINFVRENAKIPVIETGAGIVHTFFDVSGDVEKGRLVINNAKTRRVSVCNALDTLIIHEKCLTQLHRVVGLLAEKQVEIFADELSYKALKPLYPEILLHKATIEDFGQEFLSYKLSIKTVSSVEEAVKHIMQYTSGHSEAIIAEDPKAISYFLNHVDAAAVYVNASTAFTDGGQFGMGAEIGISTQKLHARGPMGLNALTSYKWIILGDGQIRE</sequence>
<dbReference type="InterPro" id="IPR016161">
    <property type="entry name" value="Ald_DH/histidinol_DH"/>
</dbReference>
<reference evidence="8" key="1">
    <citation type="submission" date="2014-09" db="EMBL/GenBank/DDBJ databases">
        <authorList>
            <person name="GOMEZ-VALERO Laura"/>
        </authorList>
    </citation>
    <scope>NUCLEOTIDE SEQUENCE</scope>
    <source>
        <strain evidence="8">ATCC33218</strain>
    </source>
</reference>
<dbReference type="Proteomes" id="UP000032414">
    <property type="component" value="Chromosome I"/>
</dbReference>
<dbReference type="PIRSF" id="PIRSF000151">
    <property type="entry name" value="GPR"/>
    <property type="match status" value="1"/>
</dbReference>
<dbReference type="InterPro" id="IPR012134">
    <property type="entry name" value="Glu-5-SA_DH"/>
</dbReference>
<dbReference type="NCBIfam" id="NF001221">
    <property type="entry name" value="PRK00197.1"/>
    <property type="match status" value="1"/>
</dbReference>
<evidence type="ECO:0000313" key="10">
    <source>
        <dbReference type="Proteomes" id="UP000032414"/>
    </source>
</evidence>
<evidence type="ECO:0000313" key="11">
    <source>
        <dbReference type="Proteomes" id="UP000182998"/>
    </source>
</evidence>
<dbReference type="HOGENOM" id="CLU_030231_0_0_6"/>
<evidence type="ECO:0000313" key="9">
    <source>
        <dbReference type="EMBL" id="SCY03717.1"/>
    </source>
</evidence>
<comment type="pathway">
    <text evidence="1 7">Amino-acid biosynthesis; L-proline biosynthesis; L-glutamate 5-semialdehyde from L-glutamate: step 2/2.</text>
</comment>
<dbReference type="PROSITE" id="PS01223">
    <property type="entry name" value="PROA"/>
    <property type="match status" value="1"/>
</dbReference>
<evidence type="ECO:0000256" key="7">
    <source>
        <dbReference type="HAMAP-Rule" id="MF_00412"/>
    </source>
</evidence>
<evidence type="ECO:0000256" key="5">
    <source>
        <dbReference type="ARBA" id="ARBA00023002"/>
    </source>
</evidence>
<dbReference type="GO" id="GO:0055129">
    <property type="term" value="P:L-proline biosynthetic process"/>
    <property type="evidence" value="ECO:0007669"/>
    <property type="project" value="UniProtKB-UniRule"/>
</dbReference>
<dbReference type="EMBL" id="LN614830">
    <property type="protein sequence ID" value="CEG62318.1"/>
    <property type="molecule type" value="Genomic_DNA"/>
</dbReference>
<dbReference type="Gene3D" id="3.40.309.10">
    <property type="entry name" value="Aldehyde Dehydrogenase, Chain A, domain 2"/>
    <property type="match status" value="1"/>
</dbReference>
<evidence type="ECO:0000313" key="8">
    <source>
        <dbReference type="EMBL" id="CEG62318.1"/>
    </source>
</evidence>
<dbReference type="InterPro" id="IPR016162">
    <property type="entry name" value="Ald_DH_N"/>
</dbReference>
<accession>A0A098GIL8</accession>
<evidence type="ECO:0000256" key="3">
    <source>
        <dbReference type="ARBA" id="ARBA00022650"/>
    </source>
</evidence>
<dbReference type="InterPro" id="IPR000965">
    <property type="entry name" value="GPR_dom"/>
</dbReference>
<dbReference type="UniPathway" id="UPA00098">
    <property type="reaction ID" value="UER00360"/>
</dbReference>
<reference evidence="9 11" key="3">
    <citation type="submission" date="2016-10" db="EMBL/GenBank/DDBJ databases">
        <authorList>
            <person name="Varghese N."/>
            <person name="Submissions S."/>
        </authorList>
    </citation>
    <scope>NUCLEOTIDE SEQUENCE [LARGE SCALE GENOMIC DNA]</scope>
    <source>
        <strain evidence="9 11">ATCC 33218</strain>
    </source>
</reference>
<dbReference type="PATRIC" id="fig|451.8.peg.892"/>
<keyword evidence="2 7" id="KW-0028">Amino-acid biosynthesis</keyword>
<dbReference type="GO" id="GO:0050661">
    <property type="term" value="F:NADP binding"/>
    <property type="evidence" value="ECO:0007669"/>
    <property type="project" value="InterPro"/>
</dbReference>
<comment type="subcellular location">
    <subcellularLocation>
        <location evidence="7">Cytoplasm</location>
    </subcellularLocation>
</comment>
<organism evidence="8 10">
    <name type="scientific">Legionella micdadei</name>
    <name type="common">Tatlockia micdadei</name>
    <dbReference type="NCBI Taxonomy" id="451"/>
    <lineage>
        <taxon>Bacteria</taxon>
        <taxon>Pseudomonadati</taxon>
        <taxon>Pseudomonadota</taxon>
        <taxon>Gammaproteobacteria</taxon>
        <taxon>Legionellales</taxon>
        <taxon>Legionellaceae</taxon>
        <taxon>Legionella</taxon>
    </lineage>
</organism>
<evidence type="ECO:0000256" key="4">
    <source>
        <dbReference type="ARBA" id="ARBA00022857"/>
    </source>
</evidence>
<dbReference type="EC" id="1.2.1.41" evidence="7"/>
<dbReference type="InterPro" id="IPR020593">
    <property type="entry name" value="G-glutamylP_reductase_CS"/>
</dbReference>
<protein>
    <recommendedName>
        <fullName evidence="7">Gamma-glutamyl phosphate reductase</fullName>
        <shortName evidence="7">GPR</shortName>
        <ecNumber evidence="7">1.2.1.41</ecNumber>
    </recommendedName>
    <alternativeName>
        <fullName evidence="7">Glutamate-5-semialdehyde dehydrogenase</fullName>
    </alternativeName>
    <alternativeName>
        <fullName evidence="7">Glutamyl-gamma-semialdehyde dehydrogenase</fullName>
        <shortName evidence="7">GSA dehydrogenase</shortName>
    </alternativeName>
</protein>
<dbReference type="PANTHER" id="PTHR11063:SF8">
    <property type="entry name" value="DELTA-1-PYRROLINE-5-CARBOXYLATE SYNTHASE"/>
    <property type="match status" value="1"/>
</dbReference>
<dbReference type="Gene3D" id="3.40.605.10">
    <property type="entry name" value="Aldehyde Dehydrogenase, Chain A, domain 1"/>
    <property type="match status" value="1"/>
</dbReference>
<dbReference type="InterPro" id="IPR016163">
    <property type="entry name" value="Ald_DH_C"/>
</dbReference>
<dbReference type="CDD" id="cd07079">
    <property type="entry name" value="ALDH_F18-19_ProA-GPR"/>
    <property type="match status" value="1"/>
</dbReference>
<comment type="similarity">
    <text evidence="7">Belongs to the gamma-glutamyl phosphate reductase family.</text>
</comment>
<dbReference type="KEGG" id="tmc:LMI_3094"/>
<dbReference type="STRING" id="451.B6N58_14230"/>
<dbReference type="HAMAP" id="MF_00412">
    <property type="entry name" value="ProA"/>
    <property type="match status" value="1"/>
</dbReference>
<dbReference type="AlphaFoldDB" id="A0A098GIL8"/>
<keyword evidence="4 7" id="KW-0521">NADP</keyword>
<keyword evidence="5 7" id="KW-0560">Oxidoreductase</keyword>
<dbReference type="NCBIfam" id="TIGR00407">
    <property type="entry name" value="proA"/>
    <property type="match status" value="1"/>
</dbReference>
<evidence type="ECO:0000256" key="2">
    <source>
        <dbReference type="ARBA" id="ARBA00022605"/>
    </source>
</evidence>
<comment type="catalytic activity">
    <reaction evidence="6 7">
        <text>L-glutamate 5-semialdehyde + phosphate + NADP(+) = L-glutamyl 5-phosphate + NADPH + H(+)</text>
        <dbReference type="Rhea" id="RHEA:19541"/>
        <dbReference type="ChEBI" id="CHEBI:15378"/>
        <dbReference type="ChEBI" id="CHEBI:43474"/>
        <dbReference type="ChEBI" id="CHEBI:57783"/>
        <dbReference type="ChEBI" id="CHEBI:58066"/>
        <dbReference type="ChEBI" id="CHEBI:58274"/>
        <dbReference type="ChEBI" id="CHEBI:58349"/>
        <dbReference type="EC" id="1.2.1.41"/>
    </reaction>
</comment>
<dbReference type="PANTHER" id="PTHR11063">
    <property type="entry name" value="GLUTAMATE SEMIALDEHYDE DEHYDROGENASE"/>
    <property type="match status" value="1"/>
</dbReference>
<keyword evidence="3 7" id="KW-0641">Proline biosynthesis</keyword>
<keyword evidence="7" id="KW-0963">Cytoplasm</keyword>
<dbReference type="GO" id="GO:0005737">
    <property type="term" value="C:cytoplasm"/>
    <property type="evidence" value="ECO:0007669"/>
    <property type="project" value="UniProtKB-SubCell"/>
</dbReference>
<dbReference type="SUPFAM" id="SSF53720">
    <property type="entry name" value="ALDH-like"/>
    <property type="match status" value="1"/>
</dbReference>
<name>A0A098GIL8_LEGMI</name>
<dbReference type="OrthoDB" id="9809970at2"/>
<dbReference type="GO" id="GO:0004350">
    <property type="term" value="F:glutamate-5-semialdehyde dehydrogenase activity"/>
    <property type="evidence" value="ECO:0007669"/>
    <property type="project" value="UniProtKB-UniRule"/>
</dbReference>
<keyword evidence="11" id="KW-1185">Reference proteome</keyword>
<comment type="function">
    <text evidence="7">Catalyzes the NADPH-dependent reduction of L-glutamate 5-phosphate into L-glutamate 5-semialdehyde and phosphate. The product spontaneously undergoes cyclization to form 1-pyrroline-5-carboxylate.</text>
</comment>
<dbReference type="EMBL" id="FMVN01000003">
    <property type="protein sequence ID" value="SCY03717.1"/>
    <property type="molecule type" value="Genomic_DNA"/>
</dbReference>
<reference evidence="10" key="2">
    <citation type="submission" date="2014-09" db="EMBL/GenBank/DDBJ databases">
        <authorList>
            <person name="Gomez-Valero L."/>
        </authorList>
    </citation>
    <scope>NUCLEOTIDE SEQUENCE [LARGE SCALE GENOMIC DNA]</scope>
    <source>
        <strain evidence="10">ATCC33218</strain>
    </source>
</reference>
<gene>
    <name evidence="7 8" type="primary">proA</name>
    <name evidence="8" type="ORF">LMI_3094</name>
    <name evidence="9" type="ORF">SAMN02982997_00676</name>
</gene>
<evidence type="ECO:0000256" key="6">
    <source>
        <dbReference type="ARBA" id="ARBA00049024"/>
    </source>
</evidence>
<dbReference type="RefSeq" id="WP_074454212.1">
    <property type="nucleotide sequence ID" value="NZ_FMVN01000003.1"/>
</dbReference>